<proteinExistence type="predicted"/>
<comment type="caution">
    <text evidence="3">The sequence shown here is derived from an EMBL/GenBank/DDBJ whole genome shotgun (WGS) entry which is preliminary data.</text>
</comment>
<reference evidence="3 4" key="1">
    <citation type="journal article" date="2023" name="Mol. Biol. Evol.">
        <title>Genomics of Secondarily Temperate Adaptation in the Only Non-Antarctic Icefish.</title>
        <authorList>
            <person name="Rivera-Colon A.G."/>
            <person name="Rayamajhi N."/>
            <person name="Minhas B.F."/>
            <person name="Madrigal G."/>
            <person name="Bilyk K.T."/>
            <person name="Yoon V."/>
            <person name="Hune M."/>
            <person name="Gregory S."/>
            <person name="Cheng C.H.C."/>
            <person name="Catchen J.M."/>
        </authorList>
    </citation>
    <scope>NUCLEOTIDE SEQUENCE [LARGE SCALE GENOMIC DNA]</scope>
    <source>
        <tissue evidence="3">White muscle</tissue>
    </source>
</reference>
<feature type="transmembrane region" description="Helical" evidence="2">
    <location>
        <begin position="7"/>
        <end position="27"/>
    </location>
</feature>
<organism evidence="3 4">
    <name type="scientific">Champsocephalus gunnari</name>
    <name type="common">Mackerel icefish</name>
    <dbReference type="NCBI Taxonomy" id="52237"/>
    <lineage>
        <taxon>Eukaryota</taxon>
        <taxon>Metazoa</taxon>
        <taxon>Chordata</taxon>
        <taxon>Craniata</taxon>
        <taxon>Vertebrata</taxon>
        <taxon>Euteleostomi</taxon>
        <taxon>Actinopterygii</taxon>
        <taxon>Neopterygii</taxon>
        <taxon>Teleostei</taxon>
        <taxon>Neoteleostei</taxon>
        <taxon>Acanthomorphata</taxon>
        <taxon>Eupercaria</taxon>
        <taxon>Perciformes</taxon>
        <taxon>Notothenioidei</taxon>
        <taxon>Channichthyidae</taxon>
        <taxon>Champsocephalus</taxon>
    </lineage>
</organism>
<keyword evidence="2" id="KW-0812">Transmembrane</keyword>
<protein>
    <submittedName>
        <fullName evidence="3">Uncharacterized protein</fullName>
    </submittedName>
</protein>
<dbReference type="AlphaFoldDB" id="A0AAN8CST2"/>
<keyword evidence="2" id="KW-0472">Membrane</keyword>
<evidence type="ECO:0000313" key="3">
    <source>
        <dbReference type="EMBL" id="KAK5908969.1"/>
    </source>
</evidence>
<sequence>MFPQRCARVLVAVVSSYGIMTLIMRLLSAAARPGFKDRTFPFCIDRSLTPSPQSNGPSEDPAGLSAGSERQRDALQHSSLSKLREGKVLFPRGDPARVACSERFTSRTSFHG</sequence>
<keyword evidence="2" id="KW-1133">Transmembrane helix</keyword>
<dbReference type="EMBL" id="JAURVH010001529">
    <property type="protein sequence ID" value="KAK5908969.1"/>
    <property type="molecule type" value="Genomic_DNA"/>
</dbReference>
<accession>A0AAN8CST2</accession>
<keyword evidence="4" id="KW-1185">Reference proteome</keyword>
<evidence type="ECO:0000256" key="2">
    <source>
        <dbReference type="SAM" id="Phobius"/>
    </source>
</evidence>
<evidence type="ECO:0000313" key="4">
    <source>
        <dbReference type="Proteomes" id="UP001331515"/>
    </source>
</evidence>
<feature type="compositionally biased region" description="Polar residues" evidence="1">
    <location>
        <begin position="48"/>
        <end position="57"/>
    </location>
</feature>
<feature type="region of interest" description="Disordered" evidence="1">
    <location>
        <begin position="46"/>
        <end position="80"/>
    </location>
</feature>
<dbReference type="Proteomes" id="UP001331515">
    <property type="component" value="Unassembled WGS sequence"/>
</dbReference>
<evidence type="ECO:0000256" key="1">
    <source>
        <dbReference type="SAM" id="MobiDB-lite"/>
    </source>
</evidence>
<gene>
    <name evidence="3" type="ORF">CgunFtcFv8_016983</name>
</gene>
<name>A0AAN8CST2_CHAGU</name>